<dbReference type="KEGG" id="saci:Sinac_5765"/>
<gene>
    <name evidence="3" type="ordered locus">Sinac_5765</name>
</gene>
<dbReference type="PROSITE" id="PS51257">
    <property type="entry name" value="PROKAR_LIPOPROTEIN"/>
    <property type="match status" value="1"/>
</dbReference>
<organism evidence="3 4">
    <name type="scientific">Singulisphaera acidiphila (strain ATCC BAA-1392 / DSM 18658 / VKM B-2454 / MOB10)</name>
    <dbReference type="NCBI Taxonomy" id="886293"/>
    <lineage>
        <taxon>Bacteria</taxon>
        <taxon>Pseudomonadati</taxon>
        <taxon>Planctomycetota</taxon>
        <taxon>Planctomycetia</taxon>
        <taxon>Isosphaerales</taxon>
        <taxon>Isosphaeraceae</taxon>
        <taxon>Singulisphaera</taxon>
    </lineage>
</organism>
<dbReference type="EMBL" id="CP003364">
    <property type="protein sequence ID" value="AGA29895.1"/>
    <property type="molecule type" value="Genomic_DNA"/>
</dbReference>
<evidence type="ECO:0000256" key="2">
    <source>
        <dbReference type="SAM" id="SignalP"/>
    </source>
</evidence>
<feature type="compositionally biased region" description="Low complexity" evidence="1">
    <location>
        <begin position="140"/>
        <end position="157"/>
    </location>
</feature>
<dbReference type="STRING" id="886293.Sinac_5765"/>
<protein>
    <submittedName>
        <fullName evidence="3">Uncharacterized protein</fullName>
    </submittedName>
</protein>
<keyword evidence="2" id="KW-0732">Signal</keyword>
<dbReference type="Proteomes" id="UP000010798">
    <property type="component" value="Chromosome"/>
</dbReference>
<accession>L0DM64</accession>
<feature type="chain" id="PRO_5003940247" evidence="2">
    <location>
        <begin position="23"/>
        <end position="157"/>
    </location>
</feature>
<evidence type="ECO:0000256" key="1">
    <source>
        <dbReference type="SAM" id="MobiDB-lite"/>
    </source>
</evidence>
<keyword evidence="4" id="KW-1185">Reference proteome</keyword>
<dbReference type="HOGENOM" id="CLU_141659_0_0_0"/>
<dbReference type="AlphaFoldDB" id="L0DM64"/>
<reference evidence="3 4" key="1">
    <citation type="submission" date="2012-02" db="EMBL/GenBank/DDBJ databases">
        <title>Complete sequence of chromosome of Singulisphaera acidiphila DSM 18658.</title>
        <authorList>
            <consortium name="US DOE Joint Genome Institute (JGI-PGF)"/>
            <person name="Lucas S."/>
            <person name="Copeland A."/>
            <person name="Lapidus A."/>
            <person name="Glavina del Rio T."/>
            <person name="Dalin E."/>
            <person name="Tice H."/>
            <person name="Bruce D."/>
            <person name="Goodwin L."/>
            <person name="Pitluck S."/>
            <person name="Peters L."/>
            <person name="Ovchinnikova G."/>
            <person name="Chertkov O."/>
            <person name="Kyrpides N."/>
            <person name="Mavromatis K."/>
            <person name="Ivanova N."/>
            <person name="Brettin T."/>
            <person name="Detter J.C."/>
            <person name="Han C."/>
            <person name="Larimer F."/>
            <person name="Land M."/>
            <person name="Hauser L."/>
            <person name="Markowitz V."/>
            <person name="Cheng J.-F."/>
            <person name="Hugenholtz P."/>
            <person name="Woyke T."/>
            <person name="Wu D."/>
            <person name="Tindall B."/>
            <person name="Pomrenke H."/>
            <person name="Brambilla E."/>
            <person name="Klenk H.-P."/>
            <person name="Eisen J.A."/>
        </authorList>
    </citation>
    <scope>NUCLEOTIDE SEQUENCE [LARGE SCALE GENOMIC DNA]</scope>
    <source>
        <strain evidence="4">ATCC BAA-1392 / DSM 18658 / VKM B-2454 / MOB10</strain>
    </source>
</reference>
<feature type="region of interest" description="Disordered" evidence="1">
    <location>
        <begin position="134"/>
        <end position="157"/>
    </location>
</feature>
<sequence>MKMQRRLWVAGLFLAGASTLFAAGCGSSTPAPTQEVIESINLRELGEAYRTYVLAKKSSPKKLTDLREYEAGYPMALLGLKNGELEVFWEGELLEPEAVFPEAKSDKILAFESKTPKEGGYVLLTNRAIKKMTPEEFKSAPKAAPTSSSTGTTKATP</sequence>
<proteinExistence type="predicted"/>
<name>L0DM64_SINAD</name>
<feature type="signal peptide" evidence="2">
    <location>
        <begin position="1"/>
        <end position="22"/>
    </location>
</feature>
<evidence type="ECO:0000313" key="3">
    <source>
        <dbReference type="EMBL" id="AGA29895.1"/>
    </source>
</evidence>
<evidence type="ECO:0000313" key="4">
    <source>
        <dbReference type="Proteomes" id="UP000010798"/>
    </source>
</evidence>